<dbReference type="CDD" id="cd17928">
    <property type="entry name" value="DEXDc_SecA"/>
    <property type="match status" value="1"/>
</dbReference>
<dbReference type="Gene3D" id="3.90.1440.10">
    <property type="entry name" value="SecA, preprotein cross-linking domain"/>
    <property type="match status" value="1"/>
</dbReference>
<organism evidence="16 17">
    <name type="scientific">Fontibacillus solani</name>
    <dbReference type="NCBI Taxonomy" id="1572857"/>
    <lineage>
        <taxon>Bacteria</taxon>
        <taxon>Bacillati</taxon>
        <taxon>Bacillota</taxon>
        <taxon>Bacilli</taxon>
        <taxon>Bacillales</taxon>
        <taxon>Paenibacillaceae</taxon>
        <taxon>Fontibacillus</taxon>
    </lineage>
</organism>
<sequence>MNLAAKMMQEFKDRDNRLRLKGYRDKAGLIRERNLEAWDDQQLQSESLRLKKEAKSGTPLDELLVDAYALVCEAAKRTLGIQPYEVQVMAAIALHERFLIEQHTGEGKTLSAVMPAYLNALTGEGVHVLTFNDYLANRDAEWMGPIYRFLGLTVKSVQAGMSLSEKREAYAADITYVTAKEAGFDYLRDTIALSVAETVHRPFHYVIVDEADSLLLDEARVPLVIADEPGSSEGEGIRFAEVARQLEQDEHYDFDEFKRNVYLNEAGAAKAEELLGCGNLYENHNSHLLSSLNCALHAESLLKKDVDYIVREGKIELIDEYTGRVAENRHLPDGLQAALEAKEGLQHSAGGRILGTITLQHFLSLYPKICGMTATAHVSAVEFEDIYVLQVVQIPPNRPNIRIDHPHRIYTHKEAKLKALVQEVSSVHRAGRPILIGTSSVEESDMLAEALAVADVPCHVLNAKNDAKEAEIIAKAGEIGAVTVSTNMAGRGVDIRLGGGNPTQAEVVAKLGGLYVIGTHMHESVRIDDQLRGRSGRQGDPGASVFFVSLEDELMLRFGMDKAIPSAYRDLRQDDALGESVLQGKIAHIQRVMMGQNFDIRLELNRYSDTVEKQRRILYEERLGILKGETSMSPVEQRVRLYYIDKFWADHLAYVSYIRESIHLTSLVNRYPINEFHEQIIQAYEQIPAKINRETANMLERLGGSNDPAEWEKFGLKSPASTRTYMINDQYMEYLQNPSSWGAGTVIAYWLRTIARPIFRWSKF</sequence>
<dbReference type="GO" id="GO:0031522">
    <property type="term" value="C:cell envelope Sec protein transport complex"/>
    <property type="evidence" value="ECO:0007669"/>
    <property type="project" value="TreeGrafter"/>
</dbReference>
<evidence type="ECO:0000256" key="1">
    <source>
        <dbReference type="ARBA" id="ARBA00004170"/>
    </source>
</evidence>
<feature type="domain" description="SecA family profile" evidence="15">
    <location>
        <begin position="3"/>
        <end position="579"/>
    </location>
</feature>
<feature type="binding site" evidence="12">
    <location>
        <begin position="105"/>
        <end position="109"/>
    </location>
    <ligand>
        <name>ATP</name>
        <dbReference type="ChEBI" id="CHEBI:30616"/>
    </ligand>
</feature>
<keyword evidence="5 12" id="KW-0963">Cytoplasm</keyword>
<comment type="catalytic activity">
    <reaction evidence="12">
        <text>ATP + H2O + cellular proteinSide 1 = ADP + phosphate + cellular proteinSide 2.</text>
        <dbReference type="EC" id="7.4.2.8"/>
    </reaction>
</comment>
<dbReference type="GO" id="GO:0017038">
    <property type="term" value="P:protein import"/>
    <property type="evidence" value="ECO:0007669"/>
    <property type="project" value="InterPro"/>
</dbReference>
<dbReference type="HAMAP" id="MF_01382">
    <property type="entry name" value="SecA"/>
    <property type="match status" value="1"/>
</dbReference>
<keyword evidence="4 12" id="KW-1003">Cell membrane</keyword>
<evidence type="ECO:0000256" key="8">
    <source>
        <dbReference type="ARBA" id="ARBA00022927"/>
    </source>
</evidence>
<evidence type="ECO:0000259" key="13">
    <source>
        <dbReference type="PROSITE" id="PS51192"/>
    </source>
</evidence>
<evidence type="ECO:0000313" key="16">
    <source>
        <dbReference type="EMBL" id="MBA9088207.1"/>
    </source>
</evidence>
<dbReference type="InterPro" id="IPR036670">
    <property type="entry name" value="SecA_X-link_sf"/>
</dbReference>
<dbReference type="InterPro" id="IPR011116">
    <property type="entry name" value="SecA_Wing/Scaffold"/>
</dbReference>
<keyword evidence="6 12" id="KW-0547">Nucleotide-binding</keyword>
<dbReference type="SMART" id="SM00958">
    <property type="entry name" value="SecA_PP_bind"/>
    <property type="match status" value="1"/>
</dbReference>
<gene>
    <name evidence="12" type="primary">secA</name>
    <name evidence="16" type="ORF">FHR92_004703</name>
</gene>
<protein>
    <recommendedName>
        <fullName evidence="12">Protein translocase subunit SecA</fullName>
        <ecNumber evidence="12">7.4.2.8</ecNumber>
    </recommendedName>
</protein>
<reference evidence="16 17" key="1">
    <citation type="submission" date="2020-08" db="EMBL/GenBank/DDBJ databases">
        <title>Genomic Encyclopedia of Type Strains, Phase III (KMG-III): the genomes of soil and plant-associated and newly described type strains.</title>
        <authorList>
            <person name="Whitman W."/>
        </authorList>
    </citation>
    <scope>NUCLEOTIDE SEQUENCE [LARGE SCALE GENOMIC DNA]</scope>
    <source>
        <strain evidence="16 17">CECT 8693</strain>
    </source>
</reference>
<dbReference type="InterPro" id="IPR011130">
    <property type="entry name" value="SecA_preprotein_X-link_dom"/>
</dbReference>
<feature type="binding site" evidence="12">
    <location>
        <position position="494"/>
    </location>
    <ligand>
        <name>ATP</name>
        <dbReference type="ChEBI" id="CHEBI:30616"/>
    </ligand>
</feature>
<evidence type="ECO:0000256" key="2">
    <source>
        <dbReference type="ARBA" id="ARBA00007650"/>
    </source>
</evidence>
<comment type="subcellular location">
    <subcellularLocation>
        <location evidence="12">Cell membrane</location>
        <topology evidence="12">Peripheral membrane protein</topology>
        <orientation evidence="12">Cytoplasmic side</orientation>
    </subcellularLocation>
    <subcellularLocation>
        <location evidence="12">Cytoplasm</location>
    </subcellularLocation>
    <subcellularLocation>
        <location evidence="1">Membrane</location>
        <topology evidence="1">Peripheral membrane protein</topology>
    </subcellularLocation>
    <text evidence="12">Distribution is 50-50.</text>
</comment>
<dbReference type="FunFam" id="3.40.50.300:FF:000429">
    <property type="entry name" value="Preprotein translocase subunit SecA"/>
    <property type="match status" value="1"/>
</dbReference>
<evidence type="ECO:0000256" key="9">
    <source>
        <dbReference type="ARBA" id="ARBA00022967"/>
    </source>
</evidence>
<dbReference type="EMBL" id="JACJIP010000044">
    <property type="protein sequence ID" value="MBA9088207.1"/>
    <property type="molecule type" value="Genomic_DNA"/>
</dbReference>
<dbReference type="EC" id="7.4.2.8" evidence="12"/>
<evidence type="ECO:0000259" key="15">
    <source>
        <dbReference type="PROSITE" id="PS51196"/>
    </source>
</evidence>
<evidence type="ECO:0000256" key="4">
    <source>
        <dbReference type="ARBA" id="ARBA00022475"/>
    </source>
</evidence>
<dbReference type="GO" id="GO:0008564">
    <property type="term" value="F:protein-exporting ATPase activity"/>
    <property type="evidence" value="ECO:0007669"/>
    <property type="project" value="UniProtKB-EC"/>
</dbReference>
<dbReference type="InterPro" id="IPR044722">
    <property type="entry name" value="SecA_SF2_C"/>
</dbReference>
<dbReference type="InterPro" id="IPR027417">
    <property type="entry name" value="P-loop_NTPase"/>
</dbReference>
<evidence type="ECO:0000256" key="3">
    <source>
        <dbReference type="ARBA" id="ARBA00022448"/>
    </source>
</evidence>
<dbReference type="SUPFAM" id="SSF81886">
    <property type="entry name" value="Helical scaffold and wing domains of SecA"/>
    <property type="match status" value="1"/>
</dbReference>
<dbReference type="PROSITE" id="PS51192">
    <property type="entry name" value="HELICASE_ATP_BIND_1"/>
    <property type="match status" value="1"/>
</dbReference>
<dbReference type="GO" id="GO:0065002">
    <property type="term" value="P:intracellular protein transmembrane transport"/>
    <property type="evidence" value="ECO:0007669"/>
    <property type="project" value="UniProtKB-UniRule"/>
</dbReference>
<dbReference type="PROSITE" id="PS01312">
    <property type="entry name" value="SECA"/>
    <property type="match status" value="1"/>
</dbReference>
<dbReference type="InterPro" id="IPR000185">
    <property type="entry name" value="SecA"/>
</dbReference>
<dbReference type="Gene3D" id="1.10.3060.10">
    <property type="entry name" value="Helical scaffold and wing domains of SecA"/>
    <property type="match status" value="1"/>
</dbReference>
<dbReference type="AlphaFoldDB" id="A0A7W3SXY2"/>
<dbReference type="PROSITE" id="PS51194">
    <property type="entry name" value="HELICASE_CTER"/>
    <property type="match status" value="1"/>
</dbReference>
<evidence type="ECO:0000256" key="6">
    <source>
        <dbReference type="ARBA" id="ARBA00022741"/>
    </source>
</evidence>
<evidence type="ECO:0000256" key="7">
    <source>
        <dbReference type="ARBA" id="ARBA00022840"/>
    </source>
</evidence>
<dbReference type="InterPro" id="IPR036266">
    <property type="entry name" value="SecA_Wing/Scaffold_sf"/>
</dbReference>
<keyword evidence="8 12" id="KW-0653">Protein transport</keyword>
<evidence type="ECO:0000259" key="14">
    <source>
        <dbReference type="PROSITE" id="PS51194"/>
    </source>
</evidence>
<dbReference type="InterPro" id="IPR011115">
    <property type="entry name" value="SecA_DEAD"/>
</dbReference>
<dbReference type="SMART" id="SM00957">
    <property type="entry name" value="SecA_DEAD"/>
    <property type="match status" value="1"/>
</dbReference>
<keyword evidence="9 12" id="KW-1278">Translocase</keyword>
<evidence type="ECO:0000256" key="10">
    <source>
        <dbReference type="ARBA" id="ARBA00023010"/>
    </source>
</evidence>
<dbReference type="SUPFAM" id="SSF81767">
    <property type="entry name" value="Pre-protein crosslinking domain of SecA"/>
    <property type="match status" value="1"/>
</dbReference>
<dbReference type="GO" id="GO:0005886">
    <property type="term" value="C:plasma membrane"/>
    <property type="evidence" value="ECO:0007669"/>
    <property type="project" value="UniProtKB-SubCell"/>
</dbReference>
<dbReference type="SUPFAM" id="SSF52540">
    <property type="entry name" value="P-loop containing nucleoside triphosphate hydrolases"/>
    <property type="match status" value="2"/>
</dbReference>
<evidence type="ECO:0000313" key="17">
    <source>
        <dbReference type="Proteomes" id="UP000567067"/>
    </source>
</evidence>
<dbReference type="InterPro" id="IPR001650">
    <property type="entry name" value="Helicase_C-like"/>
</dbReference>
<dbReference type="CDD" id="cd18803">
    <property type="entry name" value="SF2_C_secA"/>
    <property type="match status" value="1"/>
</dbReference>
<dbReference type="GO" id="GO:0005829">
    <property type="term" value="C:cytosol"/>
    <property type="evidence" value="ECO:0007669"/>
    <property type="project" value="TreeGrafter"/>
</dbReference>
<dbReference type="GO" id="GO:0043952">
    <property type="term" value="P:protein transport by the Sec complex"/>
    <property type="evidence" value="ECO:0007669"/>
    <property type="project" value="TreeGrafter"/>
</dbReference>
<name>A0A7W3SXY2_9BACL</name>
<keyword evidence="10 12" id="KW-0811">Translocation</keyword>
<proteinExistence type="inferred from homology"/>
<dbReference type="PROSITE" id="PS51196">
    <property type="entry name" value="SECA_MOTOR_DEAD"/>
    <property type="match status" value="1"/>
</dbReference>
<keyword evidence="3 12" id="KW-0813">Transport</keyword>
<evidence type="ECO:0000256" key="11">
    <source>
        <dbReference type="ARBA" id="ARBA00023136"/>
    </source>
</evidence>
<keyword evidence="17" id="KW-1185">Reference proteome</keyword>
<dbReference type="Gene3D" id="3.40.50.300">
    <property type="entry name" value="P-loop containing nucleotide triphosphate hydrolases"/>
    <property type="match status" value="3"/>
</dbReference>
<dbReference type="InterPro" id="IPR014001">
    <property type="entry name" value="Helicase_ATP-bd"/>
</dbReference>
<dbReference type="PANTHER" id="PTHR30612">
    <property type="entry name" value="SECA INNER MEMBRANE COMPONENT OF SEC PROTEIN SECRETION SYSTEM"/>
    <property type="match status" value="1"/>
</dbReference>
<feature type="domain" description="Helicase C-terminal" evidence="14">
    <location>
        <begin position="416"/>
        <end position="583"/>
    </location>
</feature>
<dbReference type="InterPro" id="IPR020937">
    <property type="entry name" value="SecA_CS"/>
</dbReference>
<evidence type="ECO:0000256" key="5">
    <source>
        <dbReference type="ARBA" id="ARBA00022490"/>
    </source>
</evidence>
<comment type="subunit">
    <text evidence="12">Monomer and homodimer. Part of the essential Sec protein translocation apparatus which comprises SecA, SecYEG and auxiliary proteins SecDF. Other proteins may also be involved.</text>
</comment>
<dbReference type="GO" id="GO:0006605">
    <property type="term" value="P:protein targeting"/>
    <property type="evidence" value="ECO:0007669"/>
    <property type="project" value="UniProtKB-UniRule"/>
</dbReference>
<dbReference type="InterPro" id="IPR014018">
    <property type="entry name" value="SecA_motor_DEAD"/>
</dbReference>
<dbReference type="Pfam" id="PF07517">
    <property type="entry name" value="SecA_DEAD"/>
    <property type="match status" value="1"/>
</dbReference>
<accession>A0A7W3SXY2</accession>
<dbReference type="PRINTS" id="PR00906">
    <property type="entry name" value="SECA"/>
</dbReference>
<feature type="domain" description="Helicase ATP-binding" evidence="13">
    <location>
        <begin position="89"/>
        <end position="246"/>
    </location>
</feature>
<dbReference type="Pfam" id="PF21090">
    <property type="entry name" value="P-loop_SecA"/>
    <property type="match status" value="1"/>
</dbReference>
<comment type="similarity">
    <text evidence="2 12">Belongs to the SecA family.</text>
</comment>
<dbReference type="Proteomes" id="UP000567067">
    <property type="component" value="Unassembled WGS sequence"/>
</dbReference>
<dbReference type="PANTHER" id="PTHR30612:SF0">
    <property type="entry name" value="CHLOROPLAST PROTEIN-TRANSPORTING ATPASE"/>
    <property type="match status" value="1"/>
</dbReference>
<dbReference type="Pfam" id="PF01043">
    <property type="entry name" value="SecA_PP_bind"/>
    <property type="match status" value="1"/>
</dbReference>
<feature type="binding site" evidence="12">
    <location>
        <position position="87"/>
    </location>
    <ligand>
        <name>ATP</name>
        <dbReference type="ChEBI" id="CHEBI:30616"/>
    </ligand>
</feature>
<keyword evidence="7 12" id="KW-0067">ATP-binding</keyword>
<dbReference type="RefSeq" id="WP_182539649.1">
    <property type="nucleotide sequence ID" value="NZ_JACJIP010000044.1"/>
</dbReference>
<dbReference type="Pfam" id="PF07516">
    <property type="entry name" value="SecA_SW"/>
    <property type="match status" value="2"/>
</dbReference>
<dbReference type="GO" id="GO:0005524">
    <property type="term" value="F:ATP binding"/>
    <property type="evidence" value="ECO:0007669"/>
    <property type="project" value="UniProtKB-UniRule"/>
</dbReference>
<comment type="caution">
    <text evidence="16">The sequence shown here is derived from an EMBL/GenBank/DDBJ whole genome shotgun (WGS) entry which is preliminary data.</text>
</comment>
<evidence type="ECO:0000256" key="12">
    <source>
        <dbReference type="HAMAP-Rule" id="MF_01382"/>
    </source>
</evidence>
<comment type="function">
    <text evidence="12">Part of the Sec protein translocase complex. Interacts with the SecYEG preprotein conducting channel. Has a central role in coupling the hydrolysis of ATP to the transfer of proteins into and across the cell membrane, serving as an ATP-driven molecular motor driving the stepwise translocation of polypeptide chains across the membrane.</text>
</comment>
<keyword evidence="11 12" id="KW-0472">Membrane</keyword>